<dbReference type="Pfam" id="PF00583">
    <property type="entry name" value="Acetyltransf_1"/>
    <property type="match status" value="1"/>
</dbReference>
<feature type="domain" description="N-acetyltransferase" evidence="1">
    <location>
        <begin position="4"/>
        <end position="145"/>
    </location>
</feature>
<evidence type="ECO:0000313" key="3">
    <source>
        <dbReference type="Proteomes" id="UP000198384"/>
    </source>
</evidence>
<accession>A0A238VY23</accession>
<dbReference type="GO" id="GO:0005840">
    <property type="term" value="C:ribosome"/>
    <property type="evidence" value="ECO:0007669"/>
    <property type="project" value="UniProtKB-KW"/>
</dbReference>
<dbReference type="OrthoDB" id="9127144at2"/>
<keyword evidence="3" id="KW-1185">Reference proteome</keyword>
<keyword evidence="2" id="KW-0687">Ribonucleoprotein</keyword>
<proteinExistence type="predicted"/>
<sequence>MNLIRLRNISDTYFQEAWQLYEEAFPFEERRILDDQISVLKNSKYHFEVVINENQFIGFILWWDFETLKYIDHFATSAEQRNKGYGKLILNEFINDNSKPILLEVELPTSSTNQRRIKFYERIGFKLNQHPYEVPNAKINEPPLPLLLMSYPNQITSKEVDLFIRKCHPIIFKF</sequence>
<reference evidence="2 3" key="1">
    <citation type="submission" date="2017-06" db="EMBL/GenBank/DDBJ databases">
        <authorList>
            <person name="Kim H.J."/>
            <person name="Triplett B.A."/>
        </authorList>
    </citation>
    <scope>NUCLEOTIDE SEQUENCE [LARGE SCALE GENOMIC DNA]</scope>
    <source>
        <strain evidence="2 3">DSM 29150</strain>
    </source>
</reference>
<dbReference type="Gene3D" id="3.40.630.30">
    <property type="match status" value="1"/>
</dbReference>
<dbReference type="PROSITE" id="PS51186">
    <property type="entry name" value="GNAT"/>
    <property type="match status" value="1"/>
</dbReference>
<dbReference type="GO" id="GO:0016747">
    <property type="term" value="F:acyltransferase activity, transferring groups other than amino-acyl groups"/>
    <property type="evidence" value="ECO:0007669"/>
    <property type="project" value="InterPro"/>
</dbReference>
<dbReference type="RefSeq" id="WP_089380419.1">
    <property type="nucleotide sequence ID" value="NZ_FZNT01000002.1"/>
</dbReference>
<dbReference type="InterPro" id="IPR016181">
    <property type="entry name" value="Acyl_CoA_acyltransferase"/>
</dbReference>
<dbReference type="SUPFAM" id="SSF55729">
    <property type="entry name" value="Acyl-CoA N-acyltransferases (Nat)"/>
    <property type="match status" value="1"/>
</dbReference>
<evidence type="ECO:0000313" key="2">
    <source>
        <dbReference type="EMBL" id="SNR39034.1"/>
    </source>
</evidence>
<dbReference type="AlphaFoldDB" id="A0A238VY23"/>
<protein>
    <submittedName>
        <fullName evidence="2">Ribosomal protein S18 acetylase RimI</fullName>
    </submittedName>
</protein>
<dbReference type="InterPro" id="IPR000182">
    <property type="entry name" value="GNAT_dom"/>
</dbReference>
<gene>
    <name evidence="2" type="ORF">SAMN06265371_102221</name>
</gene>
<name>A0A238VY23_9FLAO</name>
<dbReference type="CDD" id="cd04301">
    <property type="entry name" value="NAT_SF"/>
    <property type="match status" value="1"/>
</dbReference>
<evidence type="ECO:0000259" key="1">
    <source>
        <dbReference type="PROSITE" id="PS51186"/>
    </source>
</evidence>
<keyword evidence="2" id="KW-0689">Ribosomal protein</keyword>
<dbReference type="EMBL" id="FZNT01000002">
    <property type="protein sequence ID" value="SNR39034.1"/>
    <property type="molecule type" value="Genomic_DNA"/>
</dbReference>
<organism evidence="2 3">
    <name type="scientific">Lutibacter agarilyticus</name>
    <dbReference type="NCBI Taxonomy" id="1109740"/>
    <lineage>
        <taxon>Bacteria</taxon>
        <taxon>Pseudomonadati</taxon>
        <taxon>Bacteroidota</taxon>
        <taxon>Flavobacteriia</taxon>
        <taxon>Flavobacteriales</taxon>
        <taxon>Flavobacteriaceae</taxon>
        <taxon>Lutibacter</taxon>
    </lineage>
</organism>
<dbReference type="Proteomes" id="UP000198384">
    <property type="component" value="Unassembled WGS sequence"/>
</dbReference>